<dbReference type="Gene3D" id="3.40.50.12780">
    <property type="entry name" value="N-terminal domain of ligase-like"/>
    <property type="match status" value="1"/>
</dbReference>
<dbReference type="InterPro" id="IPR042099">
    <property type="entry name" value="ANL_N_sf"/>
</dbReference>
<reference evidence="5 6" key="1">
    <citation type="submission" date="2020-07" db="EMBL/GenBank/DDBJ databases">
        <title>Genomic Encyclopedia of Type Strains, Phase IV (KMG-IV): sequencing the most valuable type-strain genomes for metagenomic binning, comparative biology and taxonomic classification.</title>
        <authorList>
            <person name="Goeker M."/>
        </authorList>
    </citation>
    <scope>NUCLEOTIDE SEQUENCE [LARGE SCALE GENOMIC DNA]</scope>
    <source>
        <strain evidence="5 6">DSM 29043</strain>
    </source>
</reference>
<comment type="caution">
    <text evidence="5">The sequence shown here is derived from an EMBL/GenBank/DDBJ whole genome shotgun (WGS) entry which is preliminary data.</text>
</comment>
<dbReference type="Pfam" id="PF13193">
    <property type="entry name" value="AMP-binding_C"/>
    <property type="match status" value="1"/>
</dbReference>
<evidence type="ECO:0000259" key="3">
    <source>
        <dbReference type="Pfam" id="PF00501"/>
    </source>
</evidence>
<dbReference type="GO" id="GO:0031956">
    <property type="term" value="F:medium-chain fatty acid-CoA ligase activity"/>
    <property type="evidence" value="ECO:0007669"/>
    <property type="project" value="TreeGrafter"/>
</dbReference>
<proteinExistence type="inferred from homology"/>
<gene>
    <name evidence="5" type="ORF">FHS75_001821</name>
</gene>
<dbReference type="Pfam" id="PF00501">
    <property type="entry name" value="AMP-binding"/>
    <property type="match status" value="1"/>
</dbReference>
<dbReference type="InterPro" id="IPR000873">
    <property type="entry name" value="AMP-dep_synth/lig_dom"/>
</dbReference>
<dbReference type="Proteomes" id="UP000522081">
    <property type="component" value="Unassembled WGS sequence"/>
</dbReference>
<name>A0A7Y9XVW2_9SPHN</name>
<dbReference type="EMBL" id="JACBZF010000002">
    <property type="protein sequence ID" value="NYH95502.1"/>
    <property type="molecule type" value="Genomic_DNA"/>
</dbReference>
<organism evidence="5 6">
    <name type="scientific">Novosphingobium marinum</name>
    <dbReference type="NCBI Taxonomy" id="1514948"/>
    <lineage>
        <taxon>Bacteria</taxon>
        <taxon>Pseudomonadati</taxon>
        <taxon>Pseudomonadota</taxon>
        <taxon>Alphaproteobacteria</taxon>
        <taxon>Sphingomonadales</taxon>
        <taxon>Sphingomonadaceae</taxon>
        <taxon>Novosphingobium</taxon>
    </lineage>
</organism>
<dbReference type="SUPFAM" id="SSF56801">
    <property type="entry name" value="Acetyl-CoA synthetase-like"/>
    <property type="match status" value="1"/>
</dbReference>
<accession>A0A7Y9XVW2</accession>
<evidence type="ECO:0000256" key="1">
    <source>
        <dbReference type="ARBA" id="ARBA00006432"/>
    </source>
</evidence>
<dbReference type="InterPro" id="IPR045851">
    <property type="entry name" value="AMP-bd_C_sf"/>
</dbReference>
<protein>
    <submittedName>
        <fullName evidence="5">Acyl-CoA synthetase (AMP-forming)/AMP-acid ligase II</fullName>
    </submittedName>
</protein>
<feature type="domain" description="AMP-binding enzyme C-terminal" evidence="4">
    <location>
        <begin position="409"/>
        <end position="485"/>
    </location>
</feature>
<dbReference type="PANTHER" id="PTHR43201:SF5">
    <property type="entry name" value="MEDIUM-CHAIN ACYL-COA LIGASE ACSF2, MITOCHONDRIAL"/>
    <property type="match status" value="1"/>
</dbReference>
<keyword evidence="2 5" id="KW-0436">Ligase</keyword>
<dbReference type="PANTHER" id="PTHR43201">
    <property type="entry name" value="ACYL-COA SYNTHETASE"/>
    <property type="match status" value="1"/>
</dbReference>
<evidence type="ECO:0000256" key="2">
    <source>
        <dbReference type="ARBA" id="ARBA00022598"/>
    </source>
</evidence>
<dbReference type="GO" id="GO:0006631">
    <property type="term" value="P:fatty acid metabolic process"/>
    <property type="evidence" value="ECO:0007669"/>
    <property type="project" value="TreeGrafter"/>
</dbReference>
<dbReference type="Gene3D" id="3.30.300.30">
    <property type="match status" value="1"/>
</dbReference>
<comment type="similarity">
    <text evidence="1">Belongs to the ATP-dependent AMP-binding enzyme family.</text>
</comment>
<feature type="domain" description="AMP-dependent synthetase/ligase" evidence="3">
    <location>
        <begin position="14"/>
        <end position="358"/>
    </location>
</feature>
<dbReference type="InterPro" id="IPR025110">
    <property type="entry name" value="AMP-bd_C"/>
</dbReference>
<evidence type="ECO:0000313" key="5">
    <source>
        <dbReference type="EMBL" id="NYH95502.1"/>
    </source>
</evidence>
<sequence>MMPENLAARFDIHRRTDPDAIALVVGDESYDRAAVGEMADRAVAMLKENGFKAGDRVVVQYDTSVEDVAVAIATARLGGTLIPVPKRLGVREINFLLERSQAALFCHVGTEPTEGLAPPASARVISTRSIASFEPLSAEVVETPGDHCALIGVTSGSTGQPKGVMHSWSGVAWSAERMRALGRVQDREAILMTGAGAGAPGFTFFTYMPLVTGATVVRASRWNPVEVLRLAKRHDCVWSCMVPTMLRMLLDAGPEALGGRKLEAMRSVSMGGGFMSLELIDRARSELGMEVLRMYAMAECMCNASTELSDPVEVRNVLDGRPGPGAELAVFDDERQPLPTGSRGEIGLKGPSLLLGYLGEPDGKSSLMTADGFFLSGDIGVIDEAGFVRVVGRKKDMINRGGYKIDPSEVEELIGRNPAVGKVAVVGFPDDLYGERSCAVVELRDGHSLEFDDLKSYLVGEGLSKEKLPERFEVWDALPLSPDGKILKGAVKQRVGTDPASALG</sequence>
<dbReference type="AlphaFoldDB" id="A0A7Y9XVW2"/>
<evidence type="ECO:0000313" key="6">
    <source>
        <dbReference type="Proteomes" id="UP000522081"/>
    </source>
</evidence>
<keyword evidence="6" id="KW-1185">Reference proteome</keyword>
<evidence type="ECO:0000259" key="4">
    <source>
        <dbReference type="Pfam" id="PF13193"/>
    </source>
</evidence>